<organism evidence="2 3">
    <name type="scientific">Cordyceps javanica</name>
    <dbReference type="NCBI Taxonomy" id="43265"/>
    <lineage>
        <taxon>Eukaryota</taxon>
        <taxon>Fungi</taxon>
        <taxon>Dikarya</taxon>
        <taxon>Ascomycota</taxon>
        <taxon>Pezizomycotina</taxon>
        <taxon>Sordariomycetes</taxon>
        <taxon>Hypocreomycetidae</taxon>
        <taxon>Hypocreales</taxon>
        <taxon>Cordycipitaceae</taxon>
        <taxon>Cordyceps</taxon>
    </lineage>
</organism>
<keyword evidence="1" id="KW-0812">Transmembrane</keyword>
<keyword evidence="3" id="KW-1185">Reference proteome</keyword>
<feature type="transmembrane region" description="Helical" evidence="1">
    <location>
        <begin position="61"/>
        <end position="80"/>
    </location>
</feature>
<dbReference type="EMBL" id="SPUK01000012">
    <property type="protein sequence ID" value="TQV93514.1"/>
    <property type="molecule type" value="Genomic_DNA"/>
</dbReference>
<name>A0A545UVL9_9HYPO</name>
<proteinExistence type="predicted"/>
<evidence type="ECO:0000256" key="1">
    <source>
        <dbReference type="SAM" id="Phobius"/>
    </source>
</evidence>
<evidence type="ECO:0000313" key="3">
    <source>
        <dbReference type="Proteomes" id="UP000315783"/>
    </source>
</evidence>
<reference evidence="2 3" key="1">
    <citation type="journal article" date="2019" name="Appl. Microbiol. Biotechnol.">
        <title>Genome sequence of Isaria javanica and comparative genome analysis insights into family S53 peptidase evolution in fungal entomopathogens.</title>
        <authorList>
            <person name="Lin R."/>
            <person name="Zhang X."/>
            <person name="Xin B."/>
            <person name="Zou M."/>
            <person name="Gao Y."/>
            <person name="Qin F."/>
            <person name="Hu Q."/>
            <person name="Xie B."/>
            <person name="Cheng X."/>
        </authorList>
    </citation>
    <scope>NUCLEOTIDE SEQUENCE [LARGE SCALE GENOMIC DNA]</scope>
    <source>
        <strain evidence="2 3">IJ1G</strain>
    </source>
</reference>
<keyword evidence="1" id="KW-1133">Transmembrane helix</keyword>
<protein>
    <submittedName>
        <fullName evidence="2">Uncharacterized protein</fullName>
    </submittedName>
</protein>
<dbReference type="Proteomes" id="UP000315783">
    <property type="component" value="Unassembled WGS sequence"/>
</dbReference>
<comment type="caution">
    <text evidence="2">The sequence shown here is derived from an EMBL/GenBank/DDBJ whole genome shotgun (WGS) entry which is preliminary data.</text>
</comment>
<keyword evidence="1" id="KW-0472">Membrane</keyword>
<evidence type="ECO:0000313" key="2">
    <source>
        <dbReference type="EMBL" id="TQV93514.1"/>
    </source>
</evidence>
<accession>A0A545UVL9</accession>
<dbReference type="AlphaFoldDB" id="A0A545UVL9"/>
<gene>
    <name evidence="2" type="ORF">IF1G_08092</name>
</gene>
<sequence>MPAVPCCAPSDPRTASFGRGGRWCGLSWGGTDTLSHAKLSRKQNERQRHMLVRTDMGKCHYVVPLFLYPSFALSVSLLLYPCQHRTSRGHPVTHVRKAALHYRALSWKSSHPSNWQSFVRFHLDGLPANLSTTRNMMYGDDPLLHWLAGQYC</sequence>